<evidence type="ECO:0000313" key="1">
    <source>
        <dbReference type="EMBL" id="KKL57689.1"/>
    </source>
</evidence>
<sequence length="89" mass="10030">MCAQLHQPGPDLREVSAELADLALGIPPSEAQIALTQDVVKELVNKIAWVLGSVYRVNYSNMRTPARSYAWRIVKKVLEDHGYPDKIRK</sequence>
<organism evidence="1">
    <name type="scientific">marine sediment metagenome</name>
    <dbReference type="NCBI Taxonomy" id="412755"/>
    <lineage>
        <taxon>unclassified sequences</taxon>
        <taxon>metagenomes</taxon>
        <taxon>ecological metagenomes</taxon>
    </lineage>
</organism>
<dbReference type="AlphaFoldDB" id="A0A0F9D7W2"/>
<comment type="caution">
    <text evidence="1">The sequence shown here is derived from an EMBL/GenBank/DDBJ whole genome shotgun (WGS) entry which is preliminary data.</text>
</comment>
<reference evidence="1" key="1">
    <citation type="journal article" date="2015" name="Nature">
        <title>Complex archaea that bridge the gap between prokaryotes and eukaryotes.</title>
        <authorList>
            <person name="Spang A."/>
            <person name="Saw J.H."/>
            <person name="Jorgensen S.L."/>
            <person name="Zaremba-Niedzwiedzka K."/>
            <person name="Martijn J."/>
            <person name="Lind A.E."/>
            <person name="van Eijk R."/>
            <person name="Schleper C."/>
            <person name="Guy L."/>
            <person name="Ettema T.J."/>
        </authorList>
    </citation>
    <scope>NUCLEOTIDE SEQUENCE</scope>
</reference>
<name>A0A0F9D7W2_9ZZZZ</name>
<protein>
    <submittedName>
        <fullName evidence="1">Uncharacterized protein</fullName>
    </submittedName>
</protein>
<accession>A0A0F9D7W2</accession>
<gene>
    <name evidence="1" type="ORF">LCGC14_2232890</name>
</gene>
<proteinExistence type="predicted"/>
<dbReference type="EMBL" id="LAZR01030077">
    <property type="protein sequence ID" value="KKL57689.1"/>
    <property type="molecule type" value="Genomic_DNA"/>
</dbReference>